<organism evidence="1 2">
    <name type="scientific">Williamsia deligens</name>
    <dbReference type="NCBI Taxonomy" id="321325"/>
    <lineage>
        <taxon>Bacteria</taxon>
        <taxon>Bacillati</taxon>
        <taxon>Actinomycetota</taxon>
        <taxon>Actinomycetes</taxon>
        <taxon>Mycobacteriales</taxon>
        <taxon>Nocardiaceae</taxon>
        <taxon>Williamsia</taxon>
    </lineage>
</organism>
<keyword evidence="2" id="KW-1185">Reference proteome</keyword>
<dbReference type="Proteomes" id="UP001597068">
    <property type="component" value="Unassembled WGS sequence"/>
</dbReference>
<evidence type="ECO:0000313" key="2">
    <source>
        <dbReference type="Proteomes" id="UP001597068"/>
    </source>
</evidence>
<accession>A0ABW3GE02</accession>
<dbReference type="InterPro" id="IPR005583">
    <property type="entry name" value="YaaA"/>
</dbReference>
<dbReference type="Pfam" id="PF03883">
    <property type="entry name" value="H2O2_YaaD"/>
    <property type="match status" value="1"/>
</dbReference>
<dbReference type="RefSeq" id="WP_253648377.1">
    <property type="nucleotide sequence ID" value="NZ_BAAAMO010000004.1"/>
</dbReference>
<dbReference type="EMBL" id="JBHTIL010000006">
    <property type="protein sequence ID" value="MFD0927930.1"/>
    <property type="molecule type" value="Genomic_DNA"/>
</dbReference>
<evidence type="ECO:0000313" key="1">
    <source>
        <dbReference type="EMBL" id="MFD0927930.1"/>
    </source>
</evidence>
<dbReference type="PANTHER" id="PTHR30283">
    <property type="entry name" value="PEROXIDE STRESS RESPONSE PROTEIN YAAA"/>
    <property type="match status" value="1"/>
</dbReference>
<protein>
    <submittedName>
        <fullName evidence="1">Peroxide stress protein YaaA</fullName>
    </submittedName>
</protein>
<dbReference type="NCBIfam" id="NF002544">
    <property type="entry name" value="PRK02101.2-1"/>
    <property type="match status" value="1"/>
</dbReference>
<sequence length="247" mass="25848">MLIVLPPSETKADGGSGAPLDLDALSLPELTDVRRRIAGTVVDLAADTDASFAALGIGVSQQHEIARNAALFSSPTRPAIERYTGVLYDALDHAGLTRAGKRKAAERLAVGSALFGVVRATDPIPAYRLSSGSKLPGMGTLASVWKPVLTPALAALDEDVVVDLRSGGYRALGPIRDAVEVTVLHEAQDGSRSVVSHFNKHHKGLVARSMVTTRRAVRDVEAVAAVIADGGQQVEVTSDTEITVVTT</sequence>
<gene>
    <name evidence="1" type="primary">yaaA</name>
    <name evidence="1" type="ORF">ACFQ04_19495</name>
</gene>
<comment type="caution">
    <text evidence="1">The sequence shown here is derived from an EMBL/GenBank/DDBJ whole genome shotgun (WGS) entry which is preliminary data.</text>
</comment>
<proteinExistence type="predicted"/>
<reference evidence="2" key="1">
    <citation type="journal article" date="2019" name="Int. J. Syst. Evol. Microbiol.">
        <title>The Global Catalogue of Microorganisms (GCM) 10K type strain sequencing project: providing services to taxonomists for standard genome sequencing and annotation.</title>
        <authorList>
            <consortium name="The Broad Institute Genomics Platform"/>
            <consortium name="The Broad Institute Genome Sequencing Center for Infectious Disease"/>
            <person name="Wu L."/>
            <person name="Ma J."/>
        </authorList>
    </citation>
    <scope>NUCLEOTIDE SEQUENCE [LARGE SCALE GENOMIC DNA]</scope>
    <source>
        <strain evidence="2">CCUG 50873</strain>
    </source>
</reference>
<dbReference type="PANTHER" id="PTHR30283:SF4">
    <property type="entry name" value="PEROXIDE STRESS RESISTANCE PROTEIN YAAA"/>
    <property type="match status" value="1"/>
</dbReference>
<name>A0ABW3GE02_9NOCA</name>